<sequence length="456" mass="49581">MGMDWRGYDASGIEQLGRAGHPDIVPAEAAWRRRWVESLSLQAVVYGLPAALQYAQMCVDALAPGATPGIAKFRHERALAGPGFSAFRAPNVDTLYSSAWLDLRGQAVELRTPDFGDRYFTVQLVDAYSNALNISNRTVGSASARYWLVPAQWAETAPEGTTLVRVPTAVTWLLMRIQVIGGDVSTVHELQNAVTIAPAKGARNALGPLVDPQSVEEDWQAYFRALDAAIRLNMYPREEHAHVHQFRALGLLGREQWDPGALDPVTADGMAAGFEAAMAMLKSARRQLGADTGTRWTRVLDKGAHGHNFLARAVMNHVGLGANVTEENASFNTHVDAEGNQLGGRHGDYSLTFDVPPPNGAFWSVTLYHVETGRVFDNPLGRHCIGSANLESAGPAGSVRLVIARSDPKVPNWLPCPDDDFYLILRIYSPGDAVPRGDWLPTPVRRMAGAASRTCQ</sequence>
<gene>
    <name evidence="3" type="ORF">BJY27_002507</name>
</gene>
<dbReference type="InterPro" id="IPR010679">
    <property type="entry name" value="DUF1254"/>
</dbReference>
<feature type="domain" description="DUF1214" evidence="1">
    <location>
        <begin position="328"/>
        <end position="431"/>
    </location>
</feature>
<dbReference type="InterPro" id="IPR037049">
    <property type="entry name" value="DUF1214_C_sf"/>
</dbReference>
<dbReference type="PANTHER" id="PTHR36509:SF2">
    <property type="entry name" value="BLL3101 PROTEIN"/>
    <property type="match status" value="1"/>
</dbReference>
<reference evidence="3 4" key="1">
    <citation type="submission" date="2020-08" db="EMBL/GenBank/DDBJ databases">
        <title>Sequencing the genomes of 1000 actinobacteria strains.</title>
        <authorList>
            <person name="Klenk H.-P."/>
        </authorList>
    </citation>
    <scope>NUCLEOTIDE SEQUENCE [LARGE SCALE GENOMIC DNA]</scope>
    <source>
        <strain evidence="3 4">DSM 41530</strain>
    </source>
</reference>
<proteinExistence type="predicted"/>
<evidence type="ECO:0000313" key="4">
    <source>
        <dbReference type="Proteomes" id="UP000530530"/>
    </source>
</evidence>
<dbReference type="InterPro" id="IPR037050">
    <property type="entry name" value="DUF1254_sf"/>
</dbReference>
<dbReference type="EMBL" id="JACHNG010000001">
    <property type="protein sequence ID" value="MBB4781546.1"/>
    <property type="molecule type" value="Genomic_DNA"/>
</dbReference>
<evidence type="ECO:0000313" key="3">
    <source>
        <dbReference type="EMBL" id="MBB4781546.1"/>
    </source>
</evidence>
<evidence type="ECO:0000259" key="2">
    <source>
        <dbReference type="Pfam" id="PF06863"/>
    </source>
</evidence>
<keyword evidence="4" id="KW-1185">Reference proteome</keyword>
<evidence type="ECO:0000259" key="1">
    <source>
        <dbReference type="Pfam" id="PF06742"/>
    </source>
</evidence>
<dbReference type="InterPro" id="IPR010621">
    <property type="entry name" value="DUF1214"/>
</dbReference>
<dbReference type="Pfam" id="PF06742">
    <property type="entry name" value="DUF1214"/>
    <property type="match status" value="1"/>
</dbReference>
<dbReference type="Pfam" id="PF06863">
    <property type="entry name" value="DUF1254"/>
    <property type="match status" value="1"/>
</dbReference>
<dbReference type="PANTHER" id="PTHR36509">
    <property type="entry name" value="BLL3101 PROTEIN"/>
    <property type="match status" value="1"/>
</dbReference>
<organism evidence="3 4">
    <name type="scientific">Streptomyces rapamycinicus</name>
    <dbReference type="NCBI Taxonomy" id="1226757"/>
    <lineage>
        <taxon>Bacteria</taxon>
        <taxon>Bacillati</taxon>
        <taxon>Actinomycetota</taxon>
        <taxon>Actinomycetes</taxon>
        <taxon>Kitasatosporales</taxon>
        <taxon>Streptomycetaceae</taxon>
        <taxon>Streptomyces</taxon>
        <taxon>Streptomyces violaceusniger group</taxon>
    </lineage>
</organism>
<comment type="caution">
    <text evidence="3">The sequence shown here is derived from an EMBL/GenBank/DDBJ whole genome shotgun (WGS) entry which is preliminary data.</text>
</comment>
<name>A0ABR6LHG4_9ACTN</name>
<accession>A0ABR6LHG4</accession>
<dbReference type="Gene3D" id="2.60.40.1610">
    <property type="entry name" value="Domain of unknown function DUF1254"/>
    <property type="match status" value="1"/>
</dbReference>
<protein>
    <recommendedName>
        <fullName evidence="5">DUF1254 domain-containing protein</fullName>
    </recommendedName>
</protein>
<dbReference type="SUPFAM" id="SSF160935">
    <property type="entry name" value="VPA0735-like"/>
    <property type="match status" value="1"/>
</dbReference>
<dbReference type="Gene3D" id="2.60.120.600">
    <property type="entry name" value="Domain of unknown function DUF1214, C-terminal domain"/>
    <property type="match status" value="1"/>
</dbReference>
<dbReference type="Proteomes" id="UP000530530">
    <property type="component" value="Unassembled WGS sequence"/>
</dbReference>
<feature type="domain" description="DUF1254" evidence="2">
    <location>
        <begin position="72"/>
        <end position="198"/>
    </location>
</feature>
<evidence type="ECO:0008006" key="5">
    <source>
        <dbReference type="Google" id="ProtNLM"/>
    </source>
</evidence>